<gene>
    <name evidence="3" type="ORF">Pla110_01000</name>
</gene>
<evidence type="ECO:0000313" key="3">
    <source>
        <dbReference type="EMBL" id="QDU78399.1"/>
    </source>
</evidence>
<keyword evidence="4" id="KW-1185">Reference proteome</keyword>
<dbReference type="EMBL" id="CP036281">
    <property type="protein sequence ID" value="QDU78399.1"/>
    <property type="molecule type" value="Genomic_DNA"/>
</dbReference>
<dbReference type="KEGG" id="plon:Pla110_01000"/>
<reference evidence="3 4" key="1">
    <citation type="submission" date="2019-02" db="EMBL/GenBank/DDBJ databases">
        <title>Deep-cultivation of Planctomycetes and their phenomic and genomic characterization uncovers novel biology.</title>
        <authorList>
            <person name="Wiegand S."/>
            <person name="Jogler M."/>
            <person name="Boedeker C."/>
            <person name="Pinto D."/>
            <person name="Vollmers J."/>
            <person name="Rivas-Marin E."/>
            <person name="Kohn T."/>
            <person name="Peeters S.H."/>
            <person name="Heuer A."/>
            <person name="Rast P."/>
            <person name="Oberbeckmann S."/>
            <person name="Bunk B."/>
            <person name="Jeske O."/>
            <person name="Meyerdierks A."/>
            <person name="Storesund J.E."/>
            <person name="Kallscheuer N."/>
            <person name="Luecker S."/>
            <person name="Lage O.M."/>
            <person name="Pohl T."/>
            <person name="Merkel B.J."/>
            <person name="Hornburger P."/>
            <person name="Mueller R.-W."/>
            <person name="Bruemmer F."/>
            <person name="Labrenz M."/>
            <person name="Spormann A.M."/>
            <person name="Op den Camp H."/>
            <person name="Overmann J."/>
            <person name="Amann R."/>
            <person name="Jetten M.S.M."/>
            <person name="Mascher T."/>
            <person name="Medema M.H."/>
            <person name="Devos D.P."/>
            <person name="Kaster A.-K."/>
            <person name="Ovreas L."/>
            <person name="Rohde M."/>
            <person name="Galperin M.Y."/>
            <person name="Jogler C."/>
        </authorList>
    </citation>
    <scope>NUCLEOTIDE SEQUENCE [LARGE SCALE GENOMIC DNA]</scope>
    <source>
        <strain evidence="3 4">Pla110</strain>
    </source>
</reference>
<dbReference type="RefSeq" id="WP_144992113.1">
    <property type="nucleotide sequence ID" value="NZ_CP036281.1"/>
</dbReference>
<organism evidence="3 4">
    <name type="scientific">Polystyrenella longa</name>
    <dbReference type="NCBI Taxonomy" id="2528007"/>
    <lineage>
        <taxon>Bacteria</taxon>
        <taxon>Pseudomonadati</taxon>
        <taxon>Planctomycetota</taxon>
        <taxon>Planctomycetia</taxon>
        <taxon>Planctomycetales</taxon>
        <taxon>Planctomycetaceae</taxon>
        <taxon>Polystyrenella</taxon>
    </lineage>
</organism>
<feature type="compositionally biased region" description="Basic and acidic residues" evidence="1">
    <location>
        <begin position="255"/>
        <end position="270"/>
    </location>
</feature>
<evidence type="ECO:0000256" key="2">
    <source>
        <dbReference type="SAM" id="SignalP"/>
    </source>
</evidence>
<evidence type="ECO:0000256" key="1">
    <source>
        <dbReference type="SAM" id="MobiDB-lite"/>
    </source>
</evidence>
<feature type="region of interest" description="Disordered" evidence="1">
    <location>
        <begin position="199"/>
        <end position="222"/>
    </location>
</feature>
<sequence precursor="true">MKWKNQFARKVTAKKSIKSTAAGLLVLCMGILSGPAAEACWLDRLFHLSCWSPCVSGCTPTFNQCPCSPMPYVPAYSYQPMMSLPIGPSGGCGCGGSTPGIYPGHWHQSSSIFGITPTTSYPVTGSVTSYPQTQYSQTQYPQSQYSQTQYPQASSHGFSSSAPANMFMVSQQGGSDYSEWESVPTAGSRASLQGVIVEPGENTNTGYPVNPITEKQVPTPRDQSYYQPQSYETYGQASSPQNRVAKARAFRERFVSRQHSKYERASKDYRSNQTHSTSDGIQHDHRKSVKAPTAAIVWQTP</sequence>
<keyword evidence="2" id="KW-0732">Signal</keyword>
<feature type="chain" id="PRO_5022095185" evidence="2">
    <location>
        <begin position="40"/>
        <end position="301"/>
    </location>
</feature>
<accession>A0A518CGP9</accession>
<evidence type="ECO:0000313" key="4">
    <source>
        <dbReference type="Proteomes" id="UP000317178"/>
    </source>
</evidence>
<feature type="signal peptide" evidence="2">
    <location>
        <begin position="1"/>
        <end position="39"/>
    </location>
</feature>
<feature type="compositionally biased region" description="Polar residues" evidence="1">
    <location>
        <begin position="271"/>
        <end position="280"/>
    </location>
</feature>
<proteinExistence type="predicted"/>
<dbReference type="Proteomes" id="UP000317178">
    <property type="component" value="Chromosome"/>
</dbReference>
<dbReference type="AlphaFoldDB" id="A0A518CGP9"/>
<protein>
    <submittedName>
        <fullName evidence="3">Uncharacterized protein</fullName>
    </submittedName>
</protein>
<name>A0A518CGP9_9PLAN</name>
<feature type="region of interest" description="Disordered" evidence="1">
    <location>
        <begin position="255"/>
        <end position="301"/>
    </location>
</feature>